<dbReference type="PANTHER" id="PTHR42776">
    <property type="entry name" value="SERINE PEPTIDASE S9 FAMILY MEMBER"/>
    <property type="match status" value="1"/>
</dbReference>
<dbReference type="Gene3D" id="3.40.50.1820">
    <property type="entry name" value="alpha/beta hydrolase"/>
    <property type="match status" value="1"/>
</dbReference>
<dbReference type="GO" id="GO:0006508">
    <property type="term" value="P:proteolysis"/>
    <property type="evidence" value="ECO:0007669"/>
    <property type="project" value="InterPro"/>
</dbReference>
<dbReference type="SUPFAM" id="SSF53474">
    <property type="entry name" value="alpha/beta-Hydrolases"/>
    <property type="match status" value="1"/>
</dbReference>
<name>A0AA37TUF3_9GAMM</name>
<evidence type="ECO:0000256" key="1">
    <source>
        <dbReference type="ARBA" id="ARBA00022801"/>
    </source>
</evidence>
<feature type="signal peptide" evidence="2">
    <location>
        <begin position="1"/>
        <end position="21"/>
    </location>
</feature>
<dbReference type="Gene3D" id="2.120.10.30">
    <property type="entry name" value="TolB, C-terminal domain"/>
    <property type="match status" value="1"/>
</dbReference>
<protein>
    <submittedName>
        <fullName evidence="4">Peptidase S9</fullName>
    </submittedName>
</protein>
<keyword evidence="1" id="KW-0378">Hydrolase</keyword>
<gene>
    <name evidence="4" type="ORF">GCM10007894_23830</name>
</gene>
<feature type="domain" description="Peptidase S9 prolyl oligopeptidase catalytic" evidence="3">
    <location>
        <begin position="598"/>
        <end position="806"/>
    </location>
</feature>
<reference evidence="4 5" key="1">
    <citation type="journal article" date="2014" name="Int. J. Syst. Evol. Microbiol.">
        <title>Complete genome sequence of Corynebacterium casei LMG S-19264T (=DSM 44701T), isolated from a smear-ripened cheese.</title>
        <authorList>
            <consortium name="US DOE Joint Genome Institute (JGI-PGF)"/>
            <person name="Walter F."/>
            <person name="Albersmeier A."/>
            <person name="Kalinowski J."/>
            <person name="Ruckert C."/>
        </authorList>
    </citation>
    <scope>NUCLEOTIDE SEQUENCE [LARGE SCALE GENOMIC DNA]</scope>
    <source>
        <strain evidence="4 5">NBRC 112785</strain>
    </source>
</reference>
<keyword evidence="2" id="KW-0732">Signal</keyword>
<dbReference type="Pfam" id="PF00326">
    <property type="entry name" value="Peptidase_S9"/>
    <property type="match status" value="1"/>
</dbReference>
<evidence type="ECO:0000259" key="3">
    <source>
        <dbReference type="Pfam" id="PF00326"/>
    </source>
</evidence>
<dbReference type="Proteomes" id="UP001157439">
    <property type="component" value="Unassembled WGS sequence"/>
</dbReference>
<dbReference type="InterPro" id="IPR011042">
    <property type="entry name" value="6-blade_b-propeller_TolB-like"/>
</dbReference>
<comment type="caution">
    <text evidence="4">The sequence shown here is derived from an EMBL/GenBank/DDBJ whole genome shotgun (WGS) entry which is preliminary data.</text>
</comment>
<dbReference type="PANTHER" id="PTHR42776:SF4">
    <property type="entry name" value="ACYLAMINO-ACID-RELEASING ENZYME"/>
    <property type="match status" value="1"/>
</dbReference>
<dbReference type="EMBL" id="BSPO01000003">
    <property type="protein sequence ID" value="GLS84406.1"/>
    <property type="molecule type" value="Genomic_DNA"/>
</dbReference>
<accession>A0AA37TUF3</accession>
<evidence type="ECO:0000313" key="5">
    <source>
        <dbReference type="Proteomes" id="UP001157439"/>
    </source>
</evidence>
<proteinExistence type="predicted"/>
<evidence type="ECO:0000313" key="4">
    <source>
        <dbReference type="EMBL" id="GLS84406.1"/>
    </source>
</evidence>
<dbReference type="GO" id="GO:0004252">
    <property type="term" value="F:serine-type endopeptidase activity"/>
    <property type="evidence" value="ECO:0007669"/>
    <property type="project" value="TreeGrafter"/>
</dbReference>
<dbReference type="InterPro" id="IPR029058">
    <property type="entry name" value="AB_hydrolase_fold"/>
</dbReference>
<sequence length="826" mass="92569">MSRLSCLYLGLSLALSGTAVAAELDYSKMQQLGPVTATSAMPLSASPKADALRNNIARHLNDSALDSKVAMFGQDYRWQKVSKNNPDGAWLALQTQVTTQRFTQGKLTIAGLENPQLYIAGERVGSGDEIAITLRNGDYNLLILADGQSKDEALSIDWQGDADVDTLTLSKPANKRVSAELLFDSEVVNQLSLSPDGDYMLQTKTHYDASKGDSAIRVTELVKRDNQQLLYRWSDKRPSSVTWSANSKQLAFVYDGKIQTLTLADLSLTTLADDMKNVSGLTWVNDSLIFSWEKPFKADEKATNKRFQALQDRWSYWRNNAQIYQIDSNSGFIRQLTENAISSNLIDVSENGETILLSRHPVDYKEPAHGISHLIELNLADLKETEIGSYRTFASALYAEGGMYMLAGPNFMNGLGKQKSDLIVNDYDTQLYWRDANGKVTALSKDFDPSIGNAKKLPNGDLILQVGEQDRTNLYWYDKSKAKFNRLNTGLDVTNVFSVASGKSNTTLVYAGTSATEPQQAYSMNLKSQKKSLFDSRNRSYSDRKLGKIEDFDFTNKHGHNIDGRVYLPTDFDSNKKYPALVYYYGGTSPVGRNFTGRWPFNLWAAQGYVVYVLQPNGATGYGQEFSGRHVNAWGEFSADDIIEGTQKFLQAHDYVDPERVGNMGASYGGFMTMYLSTKTDIFAASMSHAGISNLSAYWGHGWWGYGYSGVASRGSFPWNNKQLYVEHSPMYHADKVTKPLLLLHGNADTNVPVGESHYMYTALKLLGKPVELIEFNGQDHHINGRQARFDWWDATLAWFDMHLKDEPQWWNYLYPETKAEQAKDQ</sequence>
<dbReference type="SUPFAM" id="SSF82171">
    <property type="entry name" value="DPP6 N-terminal domain-like"/>
    <property type="match status" value="1"/>
</dbReference>
<dbReference type="RefSeq" id="WP_095500577.1">
    <property type="nucleotide sequence ID" value="NZ_BSPO01000003.1"/>
</dbReference>
<evidence type="ECO:0000256" key="2">
    <source>
        <dbReference type="SAM" id="SignalP"/>
    </source>
</evidence>
<keyword evidence="5" id="KW-1185">Reference proteome</keyword>
<dbReference type="InterPro" id="IPR001375">
    <property type="entry name" value="Peptidase_S9_cat"/>
</dbReference>
<organism evidence="4 5">
    <name type="scientific">Paraferrimonas haliotis</name>
    <dbReference type="NCBI Taxonomy" id="2013866"/>
    <lineage>
        <taxon>Bacteria</taxon>
        <taxon>Pseudomonadati</taxon>
        <taxon>Pseudomonadota</taxon>
        <taxon>Gammaproteobacteria</taxon>
        <taxon>Alteromonadales</taxon>
        <taxon>Ferrimonadaceae</taxon>
        <taxon>Paraferrimonas</taxon>
    </lineage>
</organism>
<dbReference type="AlphaFoldDB" id="A0AA37TUF3"/>
<feature type="chain" id="PRO_5041243384" evidence="2">
    <location>
        <begin position="22"/>
        <end position="826"/>
    </location>
</feature>